<feature type="region of interest" description="Disordered" evidence="1">
    <location>
        <begin position="366"/>
        <end position="391"/>
    </location>
</feature>
<dbReference type="SMART" id="SM00257">
    <property type="entry name" value="LysM"/>
    <property type="match status" value="1"/>
</dbReference>
<dbReference type="EMBL" id="GGEC01055179">
    <property type="protein sequence ID" value="MBX35663.1"/>
    <property type="molecule type" value="Transcribed_RNA"/>
</dbReference>
<organism evidence="3">
    <name type="scientific">Rhizophora mucronata</name>
    <name type="common">Asiatic mangrove</name>
    <dbReference type="NCBI Taxonomy" id="61149"/>
    <lineage>
        <taxon>Eukaryota</taxon>
        <taxon>Viridiplantae</taxon>
        <taxon>Streptophyta</taxon>
        <taxon>Embryophyta</taxon>
        <taxon>Tracheophyta</taxon>
        <taxon>Spermatophyta</taxon>
        <taxon>Magnoliopsida</taxon>
        <taxon>eudicotyledons</taxon>
        <taxon>Gunneridae</taxon>
        <taxon>Pentapetalae</taxon>
        <taxon>rosids</taxon>
        <taxon>fabids</taxon>
        <taxon>Malpighiales</taxon>
        <taxon>Rhizophoraceae</taxon>
        <taxon>Rhizophora</taxon>
    </lineage>
</organism>
<feature type="region of interest" description="Disordered" evidence="1">
    <location>
        <begin position="61"/>
        <end position="92"/>
    </location>
</feature>
<dbReference type="InterPro" id="IPR018392">
    <property type="entry name" value="LysM"/>
</dbReference>
<protein>
    <recommendedName>
        <fullName evidence="2">LysM domain-containing protein</fullName>
    </recommendedName>
</protein>
<reference evidence="3" key="1">
    <citation type="submission" date="2018-02" db="EMBL/GenBank/DDBJ databases">
        <title>Rhizophora mucronata_Transcriptome.</title>
        <authorList>
            <person name="Meera S.P."/>
            <person name="Sreeshan A."/>
            <person name="Augustine A."/>
        </authorList>
    </citation>
    <scope>NUCLEOTIDE SEQUENCE</scope>
    <source>
        <tissue evidence="3">Leaf</tissue>
    </source>
</reference>
<dbReference type="Pfam" id="PF01476">
    <property type="entry name" value="LysM"/>
    <property type="match status" value="1"/>
</dbReference>
<evidence type="ECO:0000259" key="2">
    <source>
        <dbReference type="PROSITE" id="PS51782"/>
    </source>
</evidence>
<feature type="region of interest" description="Disordered" evidence="1">
    <location>
        <begin position="154"/>
        <end position="180"/>
    </location>
</feature>
<dbReference type="InterPro" id="IPR036779">
    <property type="entry name" value="LysM_dom_sf"/>
</dbReference>
<proteinExistence type="predicted"/>
<dbReference type="PROSITE" id="PS51782">
    <property type="entry name" value="LYSM"/>
    <property type="match status" value="1"/>
</dbReference>
<name>A0A2P2MZM3_RHIMU</name>
<dbReference type="InterPro" id="IPR045030">
    <property type="entry name" value="LYSM1-4"/>
</dbReference>
<feature type="domain" description="LysM" evidence="2">
    <location>
        <begin position="105"/>
        <end position="149"/>
    </location>
</feature>
<dbReference type="SUPFAM" id="SSF54106">
    <property type="entry name" value="LysM domain"/>
    <property type="match status" value="1"/>
</dbReference>
<feature type="compositionally biased region" description="Low complexity" evidence="1">
    <location>
        <begin position="77"/>
        <end position="89"/>
    </location>
</feature>
<dbReference type="PANTHER" id="PTHR20932:SF55">
    <property type="entry name" value="LYSM DOMAIN-CONTAINING PROTEIN"/>
    <property type="match status" value="1"/>
</dbReference>
<accession>A0A2P2MZM3</accession>
<evidence type="ECO:0000256" key="1">
    <source>
        <dbReference type="SAM" id="MobiDB-lite"/>
    </source>
</evidence>
<sequence length="430" mass="47421">MTMMQNEREKMTRTMMMMMMTTDSNNGYHHHHGVYNYYDCSHASDGSSSCDFSCNGKNNYDAEEEEDKTPPPPPPNTTASSSFLTASLSPPYKHNNNNNKSIGFIEHPVSKFDTLAGIAIKYGVEVSDIKKMNGLVTDLQMFALKSLQIPLPGRHPPSPCLSDASSSERTPPHRRHSDLFDSFQSLRLNPSQQKVSRAMSSLQGYYGLTPTRQTNPYEGLEMAPFQKGDPPFVEDSQYLKPSPVSQSPLSHHRKSRSLVGFPNEDNRLIHNMHITEPRESDNEKYSDKFLRRRLKSEADFNSHSPELLMRNDDNSRDASLAITGKGLALRSKATSRNTLPLTDSGAGGLASIPIAPGDSLVADNGFSGVRKSSSTSSLQDQDGNSSSLWPTSKWSLAPDLQALTAATIARPIFDGLPKPLTGRRNKAALD</sequence>
<dbReference type="Gene3D" id="3.10.350.10">
    <property type="entry name" value="LysM domain"/>
    <property type="match status" value="1"/>
</dbReference>
<feature type="compositionally biased region" description="Polar residues" evidence="1">
    <location>
        <begin position="370"/>
        <end position="391"/>
    </location>
</feature>
<dbReference type="CDD" id="cd00118">
    <property type="entry name" value="LysM"/>
    <property type="match status" value="1"/>
</dbReference>
<evidence type="ECO:0000313" key="3">
    <source>
        <dbReference type="EMBL" id="MBX35663.1"/>
    </source>
</evidence>
<dbReference type="PANTHER" id="PTHR20932">
    <property type="entry name" value="LYSM AND PUTATIVE PEPTIDOGLYCAN-BINDING DOMAIN-CONTAINING PROTEIN"/>
    <property type="match status" value="1"/>
</dbReference>
<dbReference type="AlphaFoldDB" id="A0A2P2MZM3"/>